<keyword evidence="6 7" id="KW-0472">Membrane</keyword>
<dbReference type="CDD" id="cd06261">
    <property type="entry name" value="TM_PBP2"/>
    <property type="match status" value="1"/>
</dbReference>
<dbReference type="PROSITE" id="PS50928">
    <property type="entry name" value="ABC_TM1"/>
    <property type="match status" value="1"/>
</dbReference>
<evidence type="ECO:0000256" key="3">
    <source>
        <dbReference type="ARBA" id="ARBA00022475"/>
    </source>
</evidence>
<organism evidence="9 10">
    <name type="scientific">Sporomusa sphaeroides DSM 2875</name>
    <dbReference type="NCBI Taxonomy" id="1337886"/>
    <lineage>
        <taxon>Bacteria</taxon>
        <taxon>Bacillati</taxon>
        <taxon>Bacillota</taxon>
        <taxon>Negativicutes</taxon>
        <taxon>Selenomonadales</taxon>
        <taxon>Sporomusaceae</taxon>
        <taxon>Sporomusa</taxon>
    </lineage>
</organism>
<evidence type="ECO:0000313" key="10">
    <source>
        <dbReference type="Proteomes" id="UP000245702"/>
    </source>
</evidence>
<evidence type="ECO:0000313" key="9">
    <source>
        <dbReference type="EMBL" id="CVK21053.1"/>
    </source>
</evidence>
<protein>
    <submittedName>
        <fullName evidence="9">Glutathione transport system permease protein GsiD</fullName>
    </submittedName>
</protein>
<dbReference type="PANTHER" id="PTHR43386">
    <property type="entry name" value="OLIGOPEPTIDE TRANSPORT SYSTEM PERMEASE PROTEIN APPC"/>
    <property type="match status" value="1"/>
</dbReference>
<keyword evidence="2 7" id="KW-0813">Transport</keyword>
<reference evidence="9 10" key="1">
    <citation type="submission" date="2016-01" db="EMBL/GenBank/DDBJ databases">
        <authorList>
            <person name="Brown R."/>
        </authorList>
    </citation>
    <scope>NUCLEOTIDE SEQUENCE [LARGE SCALE GENOMIC DNA]</scope>
    <source>
        <strain evidence="9">Sporomusa sphaeroides DSM 2875</strain>
    </source>
</reference>
<keyword evidence="4 7" id="KW-0812">Transmembrane</keyword>
<comment type="subcellular location">
    <subcellularLocation>
        <location evidence="1 7">Cell membrane</location>
        <topology evidence="1 7">Multi-pass membrane protein</topology>
    </subcellularLocation>
</comment>
<proteinExistence type="inferred from homology"/>
<evidence type="ECO:0000256" key="4">
    <source>
        <dbReference type="ARBA" id="ARBA00022692"/>
    </source>
</evidence>
<gene>
    <name evidence="9" type="primary">gsiD_3</name>
    <name evidence="9" type="ORF">SSPH_03730</name>
</gene>
<evidence type="ECO:0000256" key="6">
    <source>
        <dbReference type="ARBA" id="ARBA00023136"/>
    </source>
</evidence>
<feature type="transmembrane region" description="Helical" evidence="7">
    <location>
        <begin position="87"/>
        <end position="112"/>
    </location>
</feature>
<feature type="domain" description="ABC transmembrane type-1" evidence="8">
    <location>
        <begin position="85"/>
        <end position="278"/>
    </location>
</feature>
<sequence length="289" mass="31386">MTELKKRGSQFLHNTYRIVRRLPPSGQIAVILISLVLLTGLFADWLSPHSHVLPSGNALQPPDSRHWLGTDELGIDLWAQICHGARLSIFVGLGTALLAGLGGCLIGILSGYFGGMTDRLIMRLTDLMIVLPDLPLMIVLGVFLGPSLYNIILVLAIFSWTGPARIVRSKILSMKQEKYITVAASYGAGFVHLTTRHFLPGILPLAAVSIIRLTGRAIVAEAGLSFLGLGDPTSKSWGLILNHAVQFKGIYFTEFWKWWVAAPLTAITLLVVAIAMLARASETLANSKL</sequence>
<dbReference type="InterPro" id="IPR035906">
    <property type="entry name" value="MetI-like_sf"/>
</dbReference>
<feature type="transmembrane region" description="Helical" evidence="7">
    <location>
        <begin position="21"/>
        <end position="43"/>
    </location>
</feature>
<dbReference type="PANTHER" id="PTHR43386:SF1">
    <property type="entry name" value="D,D-DIPEPTIDE TRANSPORT SYSTEM PERMEASE PROTEIN DDPC-RELATED"/>
    <property type="match status" value="1"/>
</dbReference>
<dbReference type="SUPFAM" id="SSF161098">
    <property type="entry name" value="MetI-like"/>
    <property type="match status" value="1"/>
</dbReference>
<evidence type="ECO:0000256" key="1">
    <source>
        <dbReference type="ARBA" id="ARBA00004651"/>
    </source>
</evidence>
<dbReference type="Pfam" id="PF00528">
    <property type="entry name" value="BPD_transp_1"/>
    <property type="match status" value="1"/>
</dbReference>
<dbReference type="EMBL" id="FCOW01000027">
    <property type="protein sequence ID" value="CVK21053.1"/>
    <property type="molecule type" value="Genomic_DNA"/>
</dbReference>
<dbReference type="InterPro" id="IPR050366">
    <property type="entry name" value="BP-dependent_transpt_permease"/>
</dbReference>
<comment type="similarity">
    <text evidence="7">Belongs to the binding-protein-dependent transport system permease family.</text>
</comment>
<name>A0ABP2CFQ8_9FIRM</name>
<evidence type="ECO:0000259" key="8">
    <source>
        <dbReference type="PROSITE" id="PS50928"/>
    </source>
</evidence>
<dbReference type="Gene3D" id="1.10.3720.10">
    <property type="entry name" value="MetI-like"/>
    <property type="match status" value="1"/>
</dbReference>
<keyword evidence="5 7" id="KW-1133">Transmembrane helix</keyword>
<keyword evidence="3" id="KW-1003">Cell membrane</keyword>
<dbReference type="RefSeq" id="WP_075757851.1">
    <property type="nucleotide sequence ID" value="NZ_CP146991.1"/>
</dbReference>
<dbReference type="Proteomes" id="UP000245702">
    <property type="component" value="Unassembled WGS sequence"/>
</dbReference>
<dbReference type="InterPro" id="IPR000515">
    <property type="entry name" value="MetI-like"/>
</dbReference>
<evidence type="ECO:0000256" key="7">
    <source>
        <dbReference type="RuleBase" id="RU363032"/>
    </source>
</evidence>
<comment type="caution">
    <text evidence="9">The sequence shown here is derived from an EMBL/GenBank/DDBJ whole genome shotgun (WGS) entry which is preliminary data.</text>
</comment>
<keyword evidence="10" id="KW-1185">Reference proteome</keyword>
<evidence type="ECO:0000256" key="2">
    <source>
        <dbReference type="ARBA" id="ARBA00022448"/>
    </source>
</evidence>
<accession>A0ABP2CFQ8</accession>
<feature type="transmembrane region" description="Helical" evidence="7">
    <location>
        <begin position="258"/>
        <end position="278"/>
    </location>
</feature>
<evidence type="ECO:0000256" key="5">
    <source>
        <dbReference type="ARBA" id="ARBA00022989"/>
    </source>
</evidence>